<feature type="transmembrane region" description="Helical" evidence="1">
    <location>
        <begin position="63"/>
        <end position="83"/>
    </location>
</feature>
<keyword evidence="1" id="KW-0812">Transmembrane</keyword>
<reference evidence="2 3" key="1">
    <citation type="submission" date="2022-09" db="EMBL/GenBank/DDBJ databases">
        <title>Enrichment on poylsaccharides allowed isolation of novel metabolic and taxonomic groups of Haloarchaea.</title>
        <authorList>
            <person name="Sorokin D.Y."/>
            <person name="Elcheninov A.G."/>
            <person name="Khizhniak T.V."/>
            <person name="Kolganova T.V."/>
            <person name="Kublanov I.V."/>
        </authorList>
    </citation>
    <scope>NUCLEOTIDE SEQUENCE [LARGE SCALE GENOMIC DNA]</scope>
    <source>
        <strain evidence="2 3">AArc-curdl1</strain>
    </source>
</reference>
<proteinExistence type="predicted"/>
<dbReference type="RefSeq" id="WP_342809988.1">
    <property type="nucleotide sequence ID" value="NZ_JAOPJZ010000020.1"/>
</dbReference>
<keyword evidence="1" id="KW-0472">Membrane</keyword>
<sequence>MPTTRRQRFIHGQLAWMLATALVLALLGSLSYELFFVLSLIGLLIVTELTAPLNVTPGWRRRLFWLIAIGLVGFGVIVIRRILEILPPEVLPI</sequence>
<dbReference type="Proteomes" id="UP001321047">
    <property type="component" value="Unassembled WGS sequence"/>
</dbReference>
<protein>
    <submittedName>
        <fullName evidence="2">Uncharacterized protein</fullName>
    </submittedName>
</protein>
<dbReference type="Pfam" id="PF26161">
    <property type="entry name" value="DUF8044"/>
    <property type="match status" value="1"/>
</dbReference>
<dbReference type="InterPro" id="IPR058357">
    <property type="entry name" value="DUF8044"/>
</dbReference>
<accession>A0AAP2ZAW0</accession>
<keyword evidence="3" id="KW-1185">Reference proteome</keyword>
<evidence type="ECO:0000313" key="2">
    <source>
        <dbReference type="EMBL" id="MCU4753678.1"/>
    </source>
</evidence>
<evidence type="ECO:0000313" key="3">
    <source>
        <dbReference type="Proteomes" id="UP001321047"/>
    </source>
</evidence>
<comment type="caution">
    <text evidence="2">The sequence shown here is derived from an EMBL/GenBank/DDBJ whole genome shotgun (WGS) entry which is preliminary data.</text>
</comment>
<evidence type="ECO:0000256" key="1">
    <source>
        <dbReference type="SAM" id="Phobius"/>
    </source>
</evidence>
<dbReference type="EMBL" id="JAOPJZ010000020">
    <property type="protein sequence ID" value="MCU4753678.1"/>
    <property type="molecule type" value="Genomic_DNA"/>
</dbReference>
<dbReference type="AlphaFoldDB" id="A0AAP2ZAW0"/>
<organism evidence="2 3">
    <name type="scientific">Natronosalvus hydrolyticus</name>
    <dbReference type="NCBI Taxonomy" id="2979988"/>
    <lineage>
        <taxon>Archaea</taxon>
        <taxon>Methanobacteriati</taxon>
        <taxon>Methanobacteriota</taxon>
        <taxon>Stenosarchaea group</taxon>
        <taxon>Halobacteria</taxon>
        <taxon>Halobacteriales</taxon>
        <taxon>Natrialbaceae</taxon>
        <taxon>Natronosalvus</taxon>
    </lineage>
</organism>
<feature type="transmembrane region" description="Helical" evidence="1">
    <location>
        <begin position="34"/>
        <end position="51"/>
    </location>
</feature>
<feature type="transmembrane region" description="Helical" evidence="1">
    <location>
        <begin position="9"/>
        <end position="28"/>
    </location>
</feature>
<name>A0AAP2ZAW0_9EURY</name>
<keyword evidence="1" id="KW-1133">Transmembrane helix</keyword>
<gene>
    <name evidence="2" type="ORF">OB919_17095</name>
</gene>